<proteinExistence type="predicted"/>
<evidence type="ECO:0000313" key="1">
    <source>
        <dbReference type="EMBL" id="VDN38214.1"/>
    </source>
</evidence>
<dbReference type="Proteomes" id="UP000281553">
    <property type="component" value="Unassembled WGS sequence"/>
</dbReference>
<accession>A0A3P7N6R0</accession>
<gene>
    <name evidence="1" type="ORF">DILT_LOCUS17550</name>
</gene>
<dbReference type="AlphaFoldDB" id="A0A3P7N6R0"/>
<name>A0A3P7N6R0_DIBLA</name>
<dbReference type="EMBL" id="UYRU01092656">
    <property type="protein sequence ID" value="VDN38214.1"/>
    <property type="molecule type" value="Genomic_DNA"/>
</dbReference>
<keyword evidence="2" id="KW-1185">Reference proteome</keyword>
<organism evidence="1 2">
    <name type="scientific">Dibothriocephalus latus</name>
    <name type="common">Fish tapeworm</name>
    <name type="synonym">Diphyllobothrium latum</name>
    <dbReference type="NCBI Taxonomy" id="60516"/>
    <lineage>
        <taxon>Eukaryota</taxon>
        <taxon>Metazoa</taxon>
        <taxon>Spiralia</taxon>
        <taxon>Lophotrochozoa</taxon>
        <taxon>Platyhelminthes</taxon>
        <taxon>Cestoda</taxon>
        <taxon>Eucestoda</taxon>
        <taxon>Diphyllobothriidea</taxon>
        <taxon>Diphyllobothriidae</taxon>
        <taxon>Dibothriocephalus</taxon>
    </lineage>
</organism>
<sequence length="63" mass="6629">MALHNPAVLVLRPLISSVPSPPAPEVPSAVTPCLPLQTSFSVPNRVTLLLRVLCPTQWSTSGA</sequence>
<reference evidence="1 2" key="1">
    <citation type="submission" date="2018-11" db="EMBL/GenBank/DDBJ databases">
        <authorList>
            <consortium name="Pathogen Informatics"/>
        </authorList>
    </citation>
    <scope>NUCLEOTIDE SEQUENCE [LARGE SCALE GENOMIC DNA]</scope>
</reference>
<protein>
    <submittedName>
        <fullName evidence="1">Uncharacterized protein</fullName>
    </submittedName>
</protein>
<evidence type="ECO:0000313" key="2">
    <source>
        <dbReference type="Proteomes" id="UP000281553"/>
    </source>
</evidence>